<comment type="caution">
    <text evidence="1">The sequence shown here is derived from an EMBL/GenBank/DDBJ whole genome shotgun (WGS) entry which is preliminary data.</text>
</comment>
<evidence type="ECO:0000313" key="2">
    <source>
        <dbReference type="Proteomes" id="UP001254832"/>
    </source>
</evidence>
<name>A0AAP5LR32_PAEAM</name>
<dbReference type="AlphaFoldDB" id="A0AAP5LR32"/>
<dbReference type="Proteomes" id="UP001254832">
    <property type="component" value="Unassembled WGS sequence"/>
</dbReference>
<proteinExistence type="predicted"/>
<dbReference type="EMBL" id="JAVDTR010000015">
    <property type="protein sequence ID" value="MDR6726183.1"/>
    <property type="molecule type" value="Genomic_DNA"/>
</dbReference>
<gene>
    <name evidence="1" type="ORF">J2W91_004689</name>
</gene>
<organism evidence="1 2">
    <name type="scientific">Paenibacillus amylolyticus</name>
    <dbReference type="NCBI Taxonomy" id="1451"/>
    <lineage>
        <taxon>Bacteria</taxon>
        <taxon>Bacillati</taxon>
        <taxon>Bacillota</taxon>
        <taxon>Bacilli</taxon>
        <taxon>Bacillales</taxon>
        <taxon>Paenibacillaceae</taxon>
        <taxon>Paenibacillus</taxon>
    </lineage>
</organism>
<accession>A0AAP5LR32</accession>
<evidence type="ECO:0000313" key="1">
    <source>
        <dbReference type="EMBL" id="MDR6726183.1"/>
    </source>
</evidence>
<protein>
    <submittedName>
        <fullName evidence="1">Uncharacterized protein</fullName>
    </submittedName>
</protein>
<dbReference type="RefSeq" id="WP_310144178.1">
    <property type="nucleotide sequence ID" value="NZ_JAVDTR010000015.1"/>
</dbReference>
<reference evidence="1" key="1">
    <citation type="submission" date="2023-07" db="EMBL/GenBank/DDBJ databases">
        <title>Sorghum-associated microbial communities from plants grown in Nebraska, USA.</title>
        <authorList>
            <person name="Schachtman D."/>
        </authorList>
    </citation>
    <scope>NUCLEOTIDE SEQUENCE</scope>
    <source>
        <strain evidence="1">BE80</strain>
    </source>
</reference>
<sequence length="400" mass="46934">MNALKQFLKTQRTVFVAGMLGVERYNWFQNMTALEHHIYIPSRELEETVDIPLFFFASQDQTAWAELQSGELVSLPLSAEQQSSRIMARYIPVAHEWIPDGFVIILLPPFIRSVVWGETLSPLIWVQEQGWLQPGSRLLWIDRFPYAEQEGLNSLRRLMAESEWLDTTVCLLRTDRRYGHSDLDDEQQALETARRIWMDSAVPLTVQVLDARKSRRSITSLLYAHRSYAVPIKRQIRDVVEGKHAHFRKFYNEDYDLMVMSEYTADAMESIFSYTAWLKSDKSLIEEWNEQAQLKLIPKLNVVMTEFVDMQLNGTGVYDLDRLMQIKLEKIWKYGFSYIRSCFSSQSRQPDDLGELQYLASTAKDKAQYIQAFQHVMENILRKELEDMLEKHYGLWSRMA</sequence>